<proteinExistence type="predicted"/>
<feature type="region of interest" description="Disordered" evidence="2">
    <location>
        <begin position="166"/>
        <end position="205"/>
    </location>
</feature>
<keyword evidence="6" id="KW-1185">Reference proteome</keyword>
<organism evidence="3 6">
    <name type="scientific">Medicago truncatula</name>
    <name type="common">Barrel medic</name>
    <name type="synonym">Medicago tribuloides</name>
    <dbReference type="NCBI Taxonomy" id="3880"/>
    <lineage>
        <taxon>Eukaryota</taxon>
        <taxon>Viridiplantae</taxon>
        <taxon>Streptophyta</taxon>
        <taxon>Embryophyta</taxon>
        <taxon>Tracheophyta</taxon>
        <taxon>Spermatophyta</taxon>
        <taxon>Magnoliopsida</taxon>
        <taxon>eudicotyledons</taxon>
        <taxon>Gunneridae</taxon>
        <taxon>Pentapetalae</taxon>
        <taxon>rosids</taxon>
        <taxon>fabids</taxon>
        <taxon>Fabales</taxon>
        <taxon>Fabaceae</taxon>
        <taxon>Papilionoideae</taxon>
        <taxon>50 kb inversion clade</taxon>
        <taxon>NPAAA clade</taxon>
        <taxon>Hologalegina</taxon>
        <taxon>IRL clade</taxon>
        <taxon>Trifolieae</taxon>
        <taxon>Medicago</taxon>
    </lineage>
</organism>
<protein>
    <submittedName>
        <fullName evidence="3 5">Uncharacterized protein</fullName>
    </submittedName>
</protein>
<reference evidence="3 6" key="2">
    <citation type="journal article" date="2014" name="BMC Genomics">
        <title>An improved genome release (version Mt4.0) for the model legume Medicago truncatula.</title>
        <authorList>
            <person name="Tang H."/>
            <person name="Krishnakumar V."/>
            <person name="Bidwell S."/>
            <person name="Rosen B."/>
            <person name="Chan A."/>
            <person name="Zhou S."/>
            <person name="Gentzbittel L."/>
            <person name="Childs K.L."/>
            <person name="Yandell M."/>
            <person name="Gundlach H."/>
            <person name="Mayer K.F."/>
            <person name="Schwartz D.C."/>
            <person name="Town C.D."/>
        </authorList>
    </citation>
    <scope>GENOME REANNOTATION</scope>
    <source>
        <strain evidence="5 6">cv. Jemalong A17</strain>
    </source>
</reference>
<reference evidence="7" key="4">
    <citation type="journal article" date="2018" name="Nat. Plants">
        <title>Whole-genome landscape of Medicago truncatula symbiotic genes.</title>
        <authorList>
            <person name="Pecrix Y."/>
            <person name="Staton S.E."/>
            <person name="Sallet E."/>
            <person name="Lelandais-Briere C."/>
            <person name="Moreau S."/>
            <person name="Carrere S."/>
            <person name="Blein T."/>
            <person name="Jardinaud M.F."/>
            <person name="Latrasse D."/>
            <person name="Zouine M."/>
            <person name="Zahm M."/>
            <person name="Kreplak J."/>
            <person name="Mayjonade B."/>
            <person name="Satge C."/>
            <person name="Perez M."/>
            <person name="Cauet S."/>
            <person name="Marande W."/>
            <person name="Chantry-Darmon C."/>
            <person name="Lopez-Roques C."/>
            <person name="Bouchez O."/>
            <person name="Berard A."/>
            <person name="Debelle F."/>
            <person name="Munos S."/>
            <person name="Bendahmane A."/>
            <person name="Berges H."/>
            <person name="Niebel A."/>
            <person name="Buitink J."/>
            <person name="Frugier F."/>
            <person name="Benhamed M."/>
            <person name="Crespi M."/>
            <person name="Gouzy J."/>
            <person name="Gamas P."/>
        </authorList>
    </citation>
    <scope>NUCLEOTIDE SEQUENCE [LARGE SCALE GENOMIC DNA]</scope>
    <source>
        <strain evidence="7">cv. Jemalong A17</strain>
    </source>
</reference>
<name>G7IDL7_MEDTR</name>
<gene>
    <name evidence="5" type="primary">11430524</name>
    <name evidence="3" type="ordered locus">MTR_1g071620</name>
    <name evidence="4" type="ORF">MtrunA17_Chr1g0185261</name>
</gene>
<dbReference type="Gramene" id="rna4051">
    <property type="protein sequence ID" value="RHN80161.1"/>
    <property type="gene ID" value="gene4051"/>
</dbReference>
<accession>A0A0C3UP16</accession>
<dbReference type="EnsemblPlants" id="AES60853">
    <property type="protein sequence ID" value="AES60853"/>
    <property type="gene ID" value="MTR_1g071620"/>
</dbReference>
<reference evidence="3 6" key="1">
    <citation type="journal article" date="2011" name="Nature">
        <title>The Medicago genome provides insight into the evolution of rhizobial symbioses.</title>
        <authorList>
            <person name="Young N.D."/>
            <person name="Debelle F."/>
            <person name="Oldroyd G.E."/>
            <person name="Geurts R."/>
            <person name="Cannon S.B."/>
            <person name="Udvardi M.K."/>
            <person name="Benedito V.A."/>
            <person name="Mayer K.F."/>
            <person name="Gouzy J."/>
            <person name="Schoof H."/>
            <person name="Van de Peer Y."/>
            <person name="Proost S."/>
            <person name="Cook D.R."/>
            <person name="Meyers B.C."/>
            <person name="Spannagl M."/>
            <person name="Cheung F."/>
            <person name="De Mita S."/>
            <person name="Krishnakumar V."/>
            <person name="Gundlach H."/>
            <person name="Zhou S."/>
            <person name="Mudge J."/>
            <person name="Bharti A.K."/>
            <person name="Murray J.D."/>
            <person name="Naoumkina M.A."/>
            <person name="Rosen B."/>
            <person name="Silverstein K.A."/>
            <person name="Tang H."/>
            <person name="Rombauts S."/>
            <person name="Zhao P.X."/>
            <person name="Zhou P."/>
            <person name="Barbe V."/>
            <person name="Bardou P."/>
            <person name="Bechner M."/>
            <person name="Bellec A."/>
            <person name="Berger A."/>
            <person name="Berges H."/>
            <person name="Bidwell S."/>
            <person name="Bisseling T."/>
            <person name="Choisne N."/>
            <person name="Couloux A."/>
            <person name="Denny R."/>
            <person name="Deshpande S."/>
            <person name="Dai X."/>
            <person name="Doyle J.J."/>
            <person name="Dudez A.M."/>
            <person name="Farmer A.D."/>
            <person name="Fouteau S."/>
            <person name="Franken C."/>
            <person name="Gibelin C."/>
            <person name="Gish J."/>
            <person name="Goldstein S."/>
            <person name="Gonzalez A.J."/>
            <person name="Green P.J."/>
            <person name="Hallab A."/>
            <person name="Hartog M."/>
            <person name="Hua A."/>
            <person name="Humphray S.J."/>
            <person name="Jeong D.H."/>
            <person name="Jing Y."/>
            <person name="Jocker A."/>
            <person name="Kenton S.M."/>
            <person name="Kim D.J."/>
            <person name="Klee K."/>
            <person name="Lai H."/>
            <person name="Lang C."/>
            <person name="Lin S."/>
            <person name="Macmil S.L."/>
            <person name="Magdelenat G."/>
            <person name="Matthews L."/>
            <person name="McCorrison J."/>
            <person name="Monaghan E.L."/>
            <person name="Mun J.H."/>
            <person name="Najar F.Z."/>
            <person name="Nicholson C."/>
            <person name="Noirot C."/>
            <person name="O'Bleness M."/>
            <person name="Paule C.R."/>
            <person name="Poulain J."/>
            <person name="Prion F."/>
            <person name="Qin B."/>
            <person name="Qu C."/>
            <person name="Retzel E.F."/>
            <person name="Riddle C."/>
            <person name="Sallet E."/>
            <person name="Samain S."/>
            <person name="Samson N."/>
            <person name="Sanders I."/>
            <person name="Saurat O."/>
            <person name="Scarpelli C."/>
            <person name="Schiex T."/>
            <person name="Segurens B."/>
            <person name="Severin A.J."/>
            <person name="Sherrier D.J."/>
            <person name="Shi R."/>
            <person name="Sims S."/>
            <person name="Singer S.R."/>
            <person name="Sinharoy S."/>
            <person name="Sterck L."/>
            <person name="Viollet A."/>
            <person name="Wang B.B."/>
            <person name="Wang K."/>
            <person name="Wang M."/>
            <person name="Wang X."/>
            <person name="Warfsmann J."/>
            <person name="Weissenbach J."/>
            <person name="White D.D."/>
            <person name="White J.D."/>
            <person name="Wiley G.B."/>
            <person name="Wincker P."/>
            <person name="Xing Y."/>
            <person name="Yang L."/>
            <person name="Yao Z."/>
            <person name="Ying F."/>
            <person name="Zhai J."/>
            <person name="Zhou L."/>
            <person name="Zuber A."/>
            <person name="Denarie J."/>
            <person name="Dixon R.A."/>
            <person name="May G.D."/>
            <person name="Schwartz D.C."/>
            <person name="Rogers J."/>
            <person name="Quetier F."/>
            <person name="Town C.D."/>
            <person name="Roe B.A."/>
        </authorList>
    </citation>
    <scope>NUCLEOTIDE SEQUENCE [LARGE SCALE GENOMIC DNA]</scope>
    <source>
        <strain evidence="3">A17</strain>
        <strain evidence="5 6">cv. Jemalong A17</strain>
    </source>
</reference>
<keyword evidence="1" id="KW-0175">Coiled coil</keyword>
<dbReference type="EMBL" id="CM001217">
    <property type="protein sequence ID" value="AES60853.2"/>
    <property type="molecule type" value="Genomic_DNA"/>
</dbReference>
<reference evidence="5" key="3">
    <citation type="submission" date="2015-04" db="UniProtKB">
        <authorList>
            <consortium name="EnsemblPlants"/>
        </authorList>
    </citation>
    <scope>IDENTIFICATION</scope>
    <source>
        <strain evidence="5">cv. Jemalong A17</strain>
    </source>
</reference>
<evidence type="ECO:0000313" key="7">
    <source>
        <dbReference type="Proteomes" id="UP000265566"/>
    </source>
</evidence>
<accession>G7IDL7</accession>
<reference evidence="4" key="5">
    <citation type="journal article" date="2018" name="Nat. Plants">
        <title>Whole-genome landscape of Medicago truncatula symbiotic genes.</title>
        <authorList>
            <person name="Pecrix Y."/>
            <person name="Gamas P."/>
            <person name="Carrere S."/>
        </authorList>
    </citation>
    <scope>NUCLEOTIDE SEQUENCE</scope>
    <source>
        <tissue evidence="4">Leaves</tissue>
    </source>
</reference>
<evidence type="ECO:0000313" key="3">
    <source>
        <dbReference type="EMBL" id="AES60853.2"/>
    </source>
</evidence>
<feature type="compositionally biased region" description="Basic and acidic residues" evidence="2">
    <location>
        <begin position="184"/>
        <end position="195"/>
    </location>
</feature>
<dbReference type="OrthoDB" id="1422228at2759"/>
<evidence type="ECO:0000313" key="4">
    <source>
        <dbReference type="EMBL" id="RHN80161.1"/>
    </source>
</evidence>
<dbReference type="EMBL" id="PSQE01000001">
    <property type="protein sequence ID" value="RHN80161.1"/>
    <property type="molecule type" value="Genomic_DNA"/>
</dbReference>
<dbReference type="KEGG" id="mtr:11430524"/>
<dbReference type="Proteomes" id="UP000265566">
    <property type="component" value="Chromosome 1"/>
</dbReference>
<evidence type="ECO:0000313" key="5">
    <source>
        <dbReference type="EnsemblPlants" id="AES60853"/>
    </source>
</evidence>
<evidence type="ECO:0000256" key="1">
    <source>
        <dbReference type="SAM" id="Coils"/>
    </source>
</evidence>
<feature type="coiled-coil region" evidence="1">
    <location>
        <begin position="68"/>
        <end position="144"/>
    </location>
</feature>
<evidence type="ECO:0000256" key="2">
    <source>
        <dbReference type="SAM" id="MobiDB-lite"/>
    </source>
</evidence>
<dbReference type="Proteomes" id="UP000002051">
    <property type="component" value="Unassembled WGS sequence"/>
</dbReference>
<evidence type="ECO:0000313" key="6">
    <source>
        <dbReference type="Proteomes" id="UP000002051"/>
    </source>
</evidence>
<dbReference type="PaxDb" id="3880-AES60853"/>
<sequence>MEILPFEGPLHLDRLEELSLESLSTIHVESEFAKREKELSLKAKIVQERYQDLFKELKIIGSTYGKTIQLLTKKNNELQVQVKNLKGVDDGSSSYDYDYHYQLDVLRIKNVELEETAKKNLSTISELRKENSKLKDEKRGVERLLKSVDTKFRGLHQRVERLEDDTGRLMSVDASQDEEDVDDCDSRNDTVEGKSIKQKRGKGSLVKQAGREIMLKKSKGC</sequence>
<dbReference type="HOGENOM" id="CLU_1252282_0_0_1"/>
<dbReference type="AlphaFoldDB" id="G7IDL7"/>